<evidence type="ECO:0000313" key="2">
    <source>
        <dbReference type="EMBL" id="KAK4038838.1"/>
    </source>
</evidence>
<protein>
    <submittedName>
        <fullName evidence="2">Uncharacterized protein</fullName>
    </submittedName>
</protein>
<name>A0AAN6PDD7_9PEZI</name>
<feature type="compositionally biased region" description="Low complexity" evidence="1">
    <location>
        <begin position="14"/>
        <end position="54"/>
    </location>
</feature>
<dbReference type="AlphaFoldDB" id="A0AAN6PDD7"/>
<gene>
    <name evidence="2" type="ORF">C8A01DRAFT_37248</name>
</gene>
<evidence type="ECO:0000313" key="3">
    <source>
        <dbReference type="Proteomes" id="UP001303115"/>
    </source>
</evidence>
<dbReference type="Proteomes" id="UP001303115">
    <property type="component" value="Unassembled WGS sequence"/>
</dbReference>
<organism evidence="2 3">
    <name type="scientific">Parachaetomium inaequale</name>
    <dbReference type="NCBI Taxonomy" id="2588326"/>
    <lineage>
        <taxon>Eukaryota</taxon>
        <taxon>Fungi</taxon>
        <taxon>Dikarya</taxon>
        <taxon>Ascomycota</taxon>
        <taxon>Pezizomycotina</taxon>
        <taxon>Sordariomycetes</taxon>
        <taxon>Sordariomycetidae</taxon>
        <taxon>Sordariales</taxon>
        <taxon>Chaetomiaceae</taxon>
        <taxon>Parachaetomium</taxon>
    </lineage>
</organism>
<feature type="compositionally biased region" description="Polar residues" evidence="1">
    <location>
        <begin position="97"/>
        <end position="107"/>
    </location>
</feature>
<evidence type="ECO:0000256" key="1">
    <source>
        <dbReference type="SAM" id="MobiDB-lite"/>
    </source>
</evidence>
<feature type="region of interest" description="Disordered" evidence="1">
    <location>
        <begin position="1"/>
        <end position="107"/>
    </location>
</feature>
<keyword evidence="3" id="KW-1185">Reference proteome</keyword>
<comment type="caution">
    <text evidence="2">The sequence shown here is derived from an EMBL/GenBank/DDBJ whole genome shotgun (WGS) entry which is preliminary data.</text>
</comment>
<accession>A0AAN6PDD7</accession>
<sequence length="107" mass="11423">MSSRYSSGVVVVQASSRSSTYSAPRSSSSTTYSSSYAQTSFSMDSSSASRSTTEARYRSGSSSGFYTDVKEVPSSRGGSNLVVVQHNRPNPDKNEPRSYSGSSYGKK</sequence>
<dbReference type="EMBL" id="MU854418">
    <property type="protein sequence ID" value="KAK4038838.1"/>
    <property type="molecule type" value="Genomic_DNA"/>
</dbReference>
<reference evidence="3" key="1">
    <citation type="journal article" date="2023" name="Mol. Phylogenet. Evol.">
        <title>Genome-scale phylogeny and comparative genomics of the fungal order Sordariales.</title>
        <authorList>
            <person name="Hensen N."/>
            <person name="Bonometti L."/>
            <person name="Westerberg I."/>
            <person name="Brannstrom I.O."/>
            <person name="Guillou S."/>
            <person name="Cros-Aarteil S."/>
            <person name="Calhoun S."/>
            <person name="Haridas S."/>
            <person name="Kuo A."/>
            <person name="Mondo S."/>
            <person name="Pangilinan J."/>
            <person name="Riley R."/>
            <person name="LaButti K."/>
            <person name="Andreopoulos B."/>
            <person name="Lipzen A."/>
            <person name="Chen C."/>
            <person name="Yan M."/>
            <person name="Daum C."/>
            <person name="Ng V."/>
            <person name="Clum A."/>
            <person name="Steindorff A."/>
            <person name="Ohm R.A."/>
            <person name="Martin F."/>
            <person name="Silar P."/>
            <person name="Natvig D.O."/>
            <person name="Lalanne C."/>
            <person name="Gautier V."/>
            <person name="Ament-Velasquez S.L."/>
            <person name="Kruys A."/>
            <person name="Hutchinson M.I."/>
            <person name="Powell A.J."/>
            <person name="Barry K."/>
            <person name="Miller A.N."/>
            <person name="Grigoriev I.V."/>
            <person name="Debuchy R."/>
            <person name="Gladieux P."/>
            <person name="Hiltunen Thoren M."/>
            <person name="Johannesson H."/>
        </authorList>
    </citation>
    <scope>NUCLEOTIDE SEQUENCE [LARGE SCALE GENOMIC DNA]</scope>
    <source>
        <strain evidence="3">CBS 284.82</strain>
    </source>
</reference>
<proteinExistence type="predicted"/>